<dbReference type="AlphaFoldDB" id="A0A0A9AK21"/>
<dbReference type="EMBL" id="GBRH01250453">
    <property type="protein sequence ID" value="JAD47442.1"/>
    <property type="molecule type" value="Transcribed_RNA"/>
</dbReference>
<organism evidence="1">
    <name type="scientific">Arundo donax</name>
    <name type="common">Giant reed</name>
    <name type="synonym">Donax arundinaceus</name>
    <dbReference type="NCBI Taxonomy" id="35708"/>
    <lineage>
        <taxon>Eukaryota</taxon>
        <taxon>Viridiplantae</taxon>
        <taxon>Streptophyta</taxon>
        <taxon>Embryophyta</taxon>
        <taxon>Tracheophyta</taxon>
        <taxon>Spermatophyta</taxon>
        <taxon>Magnoliopsida</taxon>
        <taxon>Liliopsida</taxon>
        <taxon>Poales</taxon>
        <taxon>Poaceae</taxon>
        <taxon>PACMAD clade</taxon>
        <taxon>Arundinoideae</taxon>
        <taxon>Arundineae</taxon>
        <taxon>Arundo</taxon>
    </lineage>
</organism>
<accession>A0A0A9AK21</accession>
<sequence>MKNFVNMRNTNHSRILRMYSTFSSITHLIKFVYNLNSDTYMAATCSKENINIIDVLHTQNMTLI</sequence>
<name>A0A0A9AK21_ARUDO</name>
<proteinExistence type="predicted"/>
<reference evidence="1" key="1">
    <citation type="submission" date="2014-09" db="EMBL/GenBank/DDBJ databases">
        <authorList>
            <person name="Magalhaes I.L.F."/>
            <person name="Oliveira U."/>
            <person name="Santos F.R."/>
            <person name="Vidigal T.H.D.A."/>
            <person name="Brescovit A.D."/>
            <person name="Santos A.J."/>
        </authorList>
    </citation>
    <scope>NUCLEOTIDE SEQUENCE</scope>
    <source>
        <tissue evidence="1">Shoot tissue taken approximately 20 cm above the soil surface</tissue>
    </source>
</reference>
<evidence type="ECO:0000313" key="1">
    <source>
        <dbReference type="EMBL" id="JAD47442.1"/>
    </source>
</evidence>
<protein>
    <submittedName>
        <fullName evidence="1">Uncharacterized protein</fullName>
    </submittedName>
</protein>
<reference evidence="1" key="2">
    <citation type="journal article" date="2015" name="Data Brief">
        <title>Shoot transcriptome of the giant reed, Arundo donax.</title>
        <authorList>
            <person name="Barrero R.A."/>
            <person name="Guerrero F.D."/>
            <person name="Moolhuijzen P."/>
            <person name="Goolsby J.A."/>
            <person name="Tidwell J."/>
            <person name="Bellgard S.E."/>
            <person name="Bellgard M.I."/>
        </authorList>
    </citation>
    <scope>NUCLEOTIDE SEQUENCE</scope>
    <source>
        <tissue evidence="1">Shoot tissue taken approximately 20 cm above the soil surface</tissue>
    </source>
</reference>